<dbReference type="OrthoDB" id="7144at2157"/>
<evidence type="ECO:0000256" key="5">
    <source>
        <dbReference type="HAMAP-Rule" id="MF_01365"/>
    </source>
</evidence>
<dbReference type="GeneID" id="2844283"/>
<evidence type="ECO:0000256" key="1">
    <source>
        <dbReference type="ARBA" id="ARBA00022730"/>
    </source>
</evidence>
<comment type="caution">
    <text evidence="7">The sequence shown here is derived from an EMBL/GenBank/DDBJ whole genome shotgun (WGS) entry which is preliminary data.</text>
</comment>
<keyword evidence="4 5" id="KW-0687">Ribonucleoprotein</keyword>
<dbReference type="InterPro" id="IPR036789">
    <property type="entry name" value="Ribosomal_uL6-like_a/b-dom_sf"/>
</dbReference>
<reference evidence="7 8" key="1">
    <citation type="submission" date="2017-04" db="EMBL/GenBank/DDBJ databases">
        <authorList>
            <person name="Varghese N."/>
            <person name="Submissions S."/>
        </authorList>
    </citation>
    <scope>NUCLEOTIDE SEQUENCE [LARGE SCALE GENOMIC DNA]</scope>
    <source>
        <strain evidence="7 8">DSM 9789</strain>
    </source>
</reference>
<sequence length="180" mass="20437">MIKWTEQAEIKLPDDVQATMENNELKIKGKLGEASRIFRDNYVKAYIEGSSVKIATSKNNKYTKGIVGTWYSETKLLIEGVTKGFEYHMKIDFTHFPMRVSVRGDKLIVENFLGEKSPRSAKIVDGCKVSVKGDRITINGIDKRKIGETAANIERATYIRHFDARVFQDGIFLLKGEVNE</sequence>
<dbReference type="GO" id="GO:0019843">
    <property type="term" value="F:rRNA binding"/>
    <property type="evidence" value="ECO:0007669"/>
    <property type="project" value="UniProtKB-UniRule"/>
</dbReference>
<dbReference type="GO" id="GO:0003735">
    <property type="term" value="F:structural constituent of ribosome"/>
    <property type="evidence" value="ECO:0007669"/>
    <property type="project" value="UniProtKB-UniRule"/>
</dbReference>
<dbReference type="InterPro" id="IPR019907">
    <property type="entry name" value="Ribosomal_uL6_arc"/>
</dbReference>
<dbReference type="SUPFAM" id="SSF56053">
    <property type="entry name" value="Ribosomal protein L6"/>
    <property type="match status" value="2"/>
</dbReference>
<evidence type="ECO:0000256" key="4">
    <source>
        <dbReference type="ARBA" id="ARBA00023274"/>
    </source>
</evidence>
<organism evidence="7 8">
    <name type="scientific">Picrophilus torridus (strain ATCC 700027 / DSM 9790 / JCM 10055 / NBRC 100828 / KAW 2/3)</name>
    <dbReference type="NCBI Taxonomy" id="1122961"/>
    <lineage>
        <taxon>Archaea</taxon>
        <taxon>Methanobacteriati</taxon>
        <taxon>Thermoplasmatota</taxon>
        <taxon>Thermoplasmata</taxon>
        <taxon>Thermoplasmatales</taxon>
        <taxon>Picrophilaceae</taxon>
        <taxon>Picrophilus</taxon>
    </lineage>
</organism>
<keyword evidence="3 5" id="KW-0689">Ribosomal protein</keyword>
<dbReference type="FunFam" id="3.90.930.12:FF:000008">
    <property type="entry name" value="50S ribosomal protein L6"/>
    <property type="match status" value="1"/>
</dbReference>
<evidence type="ECO:0000313" key="7">
    <source>
        <dbReference type="EMBL" id="SMD30453.1"/>
    </source>
</evidence>
<dbReference type="Pfam" id="PF00347">
    <property type="entry name" value="Ribosomal_L6"/>
    <property type="match status" value="1"/>
</dbReference>
<dbReference type="RefSeq" id="WP_011177457.1">
    <property type="nucleotide sequence ID" value="NC_005877.1"/>
</dbReference>
<proteinExistence type="inferred from homology"/>
<keyword evidence="1 5" id="KW-0699">rRNA-binding</keyword>
<evidence type="ECO:0000313" key="8">
    <source>
        <dbReference type="Proteomes" id="UP000192315"/>
    </source>
</evidence>
<evidence type="ECO:0000256" key="3">
    <source>
        <dbReference type="ARBA" id="ARBA00022980"/>
    </source>
</evidence>
<accession>A0A8G2FVY1</accession>
<evidence type="ECO:0000259" key="6">
    <source>
        <dbReference type="Pfam" id="PF00347"/>
    </source>
</evidence>
<comment type="subunit">
    <text evidence="5">Part of the 50S ribosomal subunit.</text>
</comment>
<dbReference type="SMR" id="A0A8G2FVY1"/>
<dbReference type="NCBIfam" id="TIGR03653">
    <property type="entry name" value="uL6_arch"/>
    <property type="match status" value="1"/>
</dbReference>
<dbReference type="HAMAP" id="MF_01365_A">
    <property type="entry name" value="Ribosomal_uL6_A"/>
    <property type="match status" value="1"/>
</dbReference>
<keyword evidence="8" id="KW-1185">Reference proteome</keyword>
<dbReference type="Gene3D" id="3.90.930.12">
    <property type="entry name" value="Ribosomal protein L6, alpha-beta domain"/>
    <property type="match status" value="2"/>
</dbReference>
<keyword evidence="2 5" id="KW-0694">RNA-binding</keyword>
<comment type="similarity">
    <text evidence="5">Belongs to the universal ribosomal protein uL6 family.</text>
</comment>
<protein>
    <recommendedName>
        <fullName evidence="5">Large ribosomal subunit protein uL6</fullName>
    </recommendedName>
</protein>
<dbReference type="EMBL" id="FWYE01000001">
    <property type="protein sequence ID" value="SMD30453.1"/>
    <property type="molecule type" value="Genomic_DNA"/>
</dbReference>
<dbReference type="AlphaFoldDB" id="A0A8G2FVY1"/>
<dbReference type="PANTHER" id="PTHR11655:SF16">
    <property type="entry name" value="60S RIBOSOMAL PROTEIN L9"/>
    <property type="match status" value="1"/>
</dbReference>
<dbReference type="PIRSF" id="PIRSF002162">
    <property type="entry name" value="Ribosomal_L6"/>
    <property type="match status" value="1"/>
</dbReference>
<evidence type="ECO:0000256" key="2">
    <source>
        <dbReference type="ARBA" id="ARBA00022884"/>
    </source>
</evidence>
<comment type="function">
    <text evidence="5">This protein binds to the 23S rRNA, and is important in its secondary structure. It is located near the subunit interface in the base of the L7/L12 stalk, and near the tRNA binding site of the peptidyltransferase center.</text>
</comment>
<dbReference type="PANTHER" id="PTHR11655">
    <property type="entry name" value="60S/50S RIBOSOMAL PROTEIN L6/L9"/>
    <property type="match status" value="1"/>
</dbReference>
<dbReference type="GO" id="GO:0022625">
    <property type="term" value="C:cytosolic large ribosomal subunit"/>
    <property type="evidence" value="ECO:0007669"/>
    <property type="project" value="UniProtKB-UniRule"/>
</dbReference>
<dbReference type="InterPro" id="IPR000702">
    <property type="entry name" value="Ribosomal_uL6-like"/>
</dbReference>
<dbReference type="Proteomes" id="UP000192315">
    <property type="component" value="Unassembled WGS sequence"/>
</dbReference>
<gene>
    <name evidence="5" type="primary">rpl6</name>
    <name evidence="7" type="ORF">SAMN02745355_0334</name>
</gene>
<dbReference type="NCBIfam" id="NF004037">
    <property type="entry name" value="PRK05518.1"/>
    <property type="match status" value="1"/>
</dbReference>
<dbReference type="GO" id="GO:0002181">
    <property type="term" value="P:cytoplasmic translation"/>
    <property type="evidence" value="ECO:0007669"/>
    <property type="project" value="TreeGrafter"/>
</dbReference>
<name>A0A8G2FVY1_PICTO</name>
<dbReference type="InterPro" id="IPR020040">
    <property type="entry name" value="Ribosomal_uL6_a/b-dom"/>
</dbReference>
<feature type="domain" description="Large ribosomal subunit protein uL6 alpha-beta" evidence="6">
    <location>
        <begin position="96"/>
        <end position="170"/>
    </location>
</feature>